<dbReference type="AlphaFoldDB" id="K0SNZ7"/>
<feature type="region of interest" description="Disordered" evidence="1">
    <location>
        <begin position="87"/>
        <end position="108"/>
    </location>
</feature>
<evidence type="ECO:0000313" key="4">
    <source>
        <dbReference type="Proteomes" id="UP000266841"/>
    </source>
</evidence>
<dbReference type="OMA" id="MICTSAK"/>
<dbReference type="SUPFAM" id="SSF51735">
    <property type="entry name" value="NAD(P)-binding Rossmann-fold domains"/>
    <property type="match status" value="1"/>
</dbReference>
<dbReference type="InterPro" id="IPR016040">
    <property type="entry name" value="NAD(P)-bd_dom"/>
</dbReference>
<protein>
    <recommendedName>
        <fullName evidence="2">NAD(P)-binding domain-containing protein</fullName>
    </recommendedName>
</protein>
<dbReference type="InterPro" id="IPR036291">
    <property type="entry name" value="NAD(P)-bd_dom_sf"/>
</dbReference>
<dbReference type="EMBL" id="AGNL01013690">
    <property type="protein sequence ID" value="EJK67090.1"/>
    <property type="molecule type" value="Genomic_DNA"/>
</dbReference>
<dbReference type="PANTHER" id="PTHR14194">
    <property type="entry name" value="NITROGEN METABOLIC REGULATION PROTEIN NMR-RELATED"/>
    <property type="match status" value="1"/>
</dbReference>
<dbReference type="Gene3D" id="3.40.50.720">
    <property type="entry name" value="NAD(P)-binding Rossmann-like Domain"/>
    <property type="match status" value="1"/>
</dbReference>
<evidence type="ECO:0000256" key="1">
    <source>
        <dbReference type="SAM" id="MobiDB-lite"/>
    </source>
</evidence>
<gene>
    <name evidence="3" type="ORF">THAOC_11921</name>
</gene>
<evidence type="ECO:0000313" key="3">
    <source>
        <dbReference type="EMBL" id="EJK67090.1"/>
    </source>
</evidence>
<evidence type="ECO:0000259" key="2">
    <source>
        <dbReference type="Pfam" id="PF13460"/>
    </source>
</evidence>
<dbReference type="Proteomes" id="UP000266841">
    <property type="component" value="Unassembled WGS sequence"/>
</dbReference>
<name>K0SNZ7_THAOC</name>
<dbReference type="InterPro" id="IPR044163">
    <property type="entry name" value="SARED1-like"/>
</dbReference>
<sequence length="277" mass="29514">MIETIFFSAGGQTGQLAFRSLLAKPGFYPIGTTRNDESKKALIEGDGLGSQAIPEEQVVVLDITDRDSVEEKMKGCDAVLICTSAKPAPTGEVDESTGRPTFGFPRGQPELVDWEGQRNLIDAAKKANPGMHVILCSSMGGTNPNNPLNNLGKTPAEGGKTTGGDILKWKRKAEKYLMDSGLPYTIVHPGGLLNEPGGERELCVGVDDVIPGTSNNSLPRADVARVMVASLENDKYRGRSFDVVSKPVGEGRVTEDFSKLVDSLGGKNCDYSLGEIA</sequence>
<proteinExistence type="predicted"/>
<organism evidence="3 4">
    <name type="scientific">Thalassiosira oceanica</name>
    <name type="common">Marine diatom</name>
    <dbReference type="NCBI Taxonomy" id="159749"/>
    <lineage>
        <taxon>Eukaryota</taxon>
        <taxon>Sar</taxon>
        <taxon>Stramenopiles</taxon>
        <taxon>Ochrophyta</taxon>
        <taxon>Bacillariophyta</taxon>
        <taxon>Coscinodiscophyceae</taxon>
        <taxon>Thalassiosirophycidae</taxon>
        <taxon>Thalassiosirales</taxon>
        <taxon>Thalassiosiraceae</taxon>
        <taxon>Thalassiosira</taxon>
    </lineage>
</organism>
<dbReference type="Pfam" id="PF13460">
    <property type="entry name" value="NAD_binding_10"/>
    <property type="match status" value="1"/>
</dbReference>
<dbReference type="OrthoDB" id="419598at2759"/>
<dbReference type="GO" id="GO:0016491">
    <property type="term" value="F:oxidoreductase activity"/>
    <property type="evidence" value="ECO:0007669"/>
    <property type="project" value="InterPro"/>
</dbReference>
<keyword evidence="4" id="KW-1185">Reference proteome</keyword>
<reference evidence="3 4" key="1">
    <citation type="journal article" date="2012" name="Genome Biol.">
        <title>Genome and low-iron response of an oceanic diatom adapted to chronic iron limitation.</title>
        <authorList>
            <person name="Lommer M."/>
            <person name="Specht M."/>
            <person name="Roy A.S."/>
            <person name="Kraemer L."/>
            <person name="Andreson R."/>
            <person name="Gutowska M.A."/>
            <person name="Wolf J."/>
            <person name="Bergner S.V."/>
            <person name="Schilhabel M.B."/>
            <person name="Klostermeier U.C."/>
            <person name="Beiko R.G."/>
            <person name="Rosenstiel P."/>
            <person name="Hippler M."/>
            <person name="Laroche J."/>
        </authorList>
    </citation>
    <scope>NUCLEOTIDE SEQUENCE [LARGE SCALE GENOMIC DNA]</scope>
    <source>
        <strain evidence="3 4">CCMP1005</strain>
    </source>
</reference>
<comment type="caution">
    <text evidence="3">The sequence shown here is derived from an EMBL/GenBank/DDBJ whole genome shotgun (WGS) entry which is preliminary data.</text>
</comment>
<dbReference type="CDD" id="cd05243">
    <property type="entry name" value="SDR_a5"/>
    <property type="match status" value="1"/>
</dbReference>
<dbReference type="PANTHER" id="PTHR14194:SF86">
    <property type="entry name" value="OS05G0110300 PROTEIN"/>
    <property type="match status" value="1"/>
</dbReference>
<accession>K0SNZ7</accession>
<dbReference type="eggNOG" id="KOG1203">
    <property type="taxonomic scope" value="Eukaryota"/>
</dbReference>
<feature type="domain" description="NAD(P)-binding" evidence="2">
    <location>
        <begin position="9"/>
        <end position="233"/>
    </location>
</feature>